<organism evidence="2 3">
    <name type="scientific">Oryza sativa subsp. japonica</name>
    <name type="common">Rice</name>
    <dbReference type="NCBI Taxonomy" id="39947"/>
    <lineage>
        <taxon>Eukaryota</taxon>
        <taxon>Viridiplantae</taxon>
        <taxon>Streptophyta</taxon>
        <taxon>Embryophyta</taxon>
        <taxon>Tracheophyta</taxon>
        <taxon>Spermatophyta</taxon>
        <taxon>Magnoliopsida</taxon>
        <taxon>Liliopsida</taxon>
        <taxon>Poales</taxon>
        <taxon>Poaceae</taxon>
        <taxon>BOP clade</taxon>
        <taxon>Oryzoideae</taxon>
        <taxon>Oryzeae</taxon>
        <taxon>Oryzinae</taxon>
        <taxon>Oryza</taxon>
        <taxon>Oryza sativa</taxon>
    </lineage>
</organism>
<evidence type="ECO:0000256" key="1">
    <source>
        <dbReference type="SAM" id="MobiDB-lite"/>
    </source>
</evidence>
<feature type="compositionally biased region" description="Low complexity" evidence="1">
    <location>
        <begin position="9"/>
        <end position="18"/>
    </location>
</feature>
<keyword evidence="3" id="KW-1185">Reference proteome</keyword>
<sequence length="94" mass="10245">MEPAVESNARMASSMRLAAARRLRRERRAGRRKDGSARPGSWWETRREVASGNSKCFPRTSTARATVAGVGGTLAPSGEADQWKNSSARRQSLA</sequence>
<dbReference type="InParanoid" id="A0A0P0WFI5"/>
<protein>
    <submittedName>
        <fullName evidence="2">Os04g0643750 protein</fullName>
    </submittedName>
</protein>
<accession>A0A0P0WFI5</accession>
<dbReference type="EMBL" id="AP014960">
    <property type="protein sequence ID" value="BAS91287.1"/>
    <property type="molecule type" value="Genomic_DNA"/>
</dbReference>
<reference evidence="2 3" key="2">
    <citation type="journal article" date="2013" name="Plant Cell Physiol.">
        <title>Rice Annotation Project Database (RAP-DB): an integrative and interactive database for rice genomics.</title>
        <authorList>
            <person name="Sakai H."/>
            <person name="Lee S.S."/>
            <person name="Tanaka T."/>
            <person name="Numa H."/>
            <person name="Kim J."/>
            <person name="Kawahara Y."/>
            <person name="Wakimoto H."/>
            <person name="Yang C.C."/>
            <person name="Iwamoto M."/>
            <person name="Abe T."/>
            <person name="Yamada Y."/>
            <person name="Muto A."/>
            <person name="Inokuchi H."/>
            <person name="Ikemura T."/>
            <person name="Matsumoto T."/>
            <person name="Sasaki T."/>
            <person name="Itoh T."/>
        </authorList>
    </citation>
    <scope>NUCLEOTIDE SEQUENCE [LARGE SCALE GENOMIC DNA]</scope>
    <source>
        <strain evidence="3">cv. Nipponbare</strain>
    </source>
</reference>
<dbReference type="PaxDb" id="39947-A0A0P0WFI5"/>
<reference evidence="2 3" key="3">
    <citation type="journal article" date="2013" name="Rice">
        <title>Improvement of the Oryza sativa Nipponbare reference genome using next generation sequence and optical map data.</title>
        <authorList>
            <person name="Kawahara Y."/>
            <person name="de la Bastide M."/>
            <person name="Hamilton J.P."/>
            <person name="Kanamori H."/>
            <person name="McCombie W.R."/>
            <person name="Ouyang S."/>
            <person name="Schwartz D.C."/>
            <person name="Tanaka T."/>
            <person name="Wu J."/>
            <person name="Zhou S."/>
            <person name="Childs K.L."/>
            <person name="Davidson R.M."/>
            <person name="Lin H."/>
            <person name="Quesada-Ocampo L."/>
            <person name="Vaillancourt B."/>
            <person name="Sakai H."/>
            <person name="Lee S.S."/>
            <person name="Kim J."/>
            <person name="Numa H."/>
            <person name="Itoh T."/>
            <person name="Buell C.R."/>
            <person name="Matsumoto T."/>
        </authorList>
    </citation>
    <scope>NUCLEOTIDE SEQUENCE [LARGE SCALE GENOMIC DNA]</scope>
    <source>
        <strain evidence="3">cv. Nipponbare</strain>
    </source>
</reference>
<evidence type="ECO:0000313" key="3">
    <source>
        <dbReference type="Proteomes" id="UP000059680"/>
    </source>
</evidence>
<gene>
    <name evidence="2" type="ordered locus">Os04g0643750</name>
    <name evidence="2" type="ORF">OSNPB_040643750</name>
</gene>
<feature type="compositionally biased region" description="Polar residues" evidence="1">
    <location>
        <begin position="83"/>
        <end position="94"/>
    </location>
</feature>
<name>A0A0P0WFI5_ORYSJ</name>
<dbReference type="AlphaFoldDB" id="A0A0P0WFI5"/>
<feature type="compositionally biased region" description="Polar residues" evidence="1">
    <location>
        <begin position="51"/>
        <end position="64"/>
    </location>
</feature>
<proteinExistence type="predicted"/>
<feature type="region of interest" description="Disordered" evidence="1">
    <location>
        <begin position="1"/>
        <end position="94"/>
    </location>
</feature>
<reference evidence="3" key="1">
    <citation type="journal article" date="2005" name="Nature">
        <title>The map-based sequence of the rice genome.</title>
        <authorList>
            <consortium name="International rice genome sequencing project (IRGSP)"/>
            <person name="Matsumoto T."/>
            <person name="Wu J."/>
            <person name="Kanamori H."/>
            <person name="Katayose Y."/>
            <person name="Fujisawa M."/>
            <person name="Namiki N."/>
            <person name="Mizuno H."/>
            <person name="Yamamoto K."/>
            <person name="Antonio B.A."/>
            <person name="Baba T."/>
            <person name="Sakata K."/>
            <person name="Nagamura Y."/>
            <person name="Aoki H."/>
            <person name="Arikawa K."/>
            <person name="Arita K."/>
            <person name="Bito T."/>
            <person name="Chiden Y."/>
            <person name="Fujitsuka N."/>
            <person name="Fukunaka R."/>
            <person name="Hamada M."/>
            <person name="Harada C."/>
            <person name="Hayashi A."/>
            <person name="Hijishita S."/>
            <person name="Honda M."/>
            <person name="Hosokawa S."/>
            <person name="Ichikawa Y."/>
            <person name="Idonuma A."/>
            <person name="Iijima M."/>
            <person name="Ikeda M."/>
            <person name="Ikeno M."/>
            <person name="Ito K."/>
            <person name="Ito S."/>
            <person name="Ito T."/>
            <person name="Ito Y."/>
            <person name="Ito Y."/>
            <person name="Iwabuchi A."/>
            <person name="Kamiya K."/>
            <person name="Karasawa W."/>
            <person name="Kurita K."/>
            <person name="Katagiri S."/>
            <person name="Kikuta A."/>
            <person name="Kobayashi H."/>
            <person name="Kobayashi N."/>
            <person name="Machita K."/>
            <person name="Maehara T."/>
            <person name="Masukawa M."/>
            <person name="Mizubayashi T."/>
            <person name="Mukai Y."/>
            <person name="Nagasaki H."/>
            <person name="Nagata Y."/>
            <person name="Naito S."/>
            <person name="Nakashima M."/>
            <person name="Nakama Y."/>
            <person name="Nakamichi Y."/>
            <person name="Nakamura M."/>
            <person name="Meguro A."/>
            <person name="Negishi M."/>
            <person name="Ohta I."/>
            <person name="Ohta T."/>
            <person name="Okamoto M."/>
            <person name="Ono N."/>
            <person name="Saji S."/>
            <person name="Sakaguchi M."/>
            <person name="Sakai K."/>
            <person name="Shibata M."/>
            <person name="Shimokawa T."/>
            <person name="Song J."/>
            <person name="Takazaki Y."/>
            <person name="Terasawa K."/>
            <person name="Tsugane M."/>
            <person name="Tsuji K."/>
            <person name="Ueda S."/>
            <person name="Waki K."/>
            <person name="Yamagata H."/>
            <person name="Yamamoto M."/>
            <person name="Yamamoto S."/>
            <person name="Yamane H."/>
            <person name="Yoshiki S."/>
            <person name="Yoshihara R."/>
            <person name="Yukawa K."/>
            <person name="Zhong H."/>
            <person name="Yano M."/>
            <person name="Yuan Q."/>
            <person name="Ouyang S."/>
            <person name="Liu J."/>
            <person name="Jones K.M."/>
            <person name="Gansberger K."/>
            <person name="Moffat K."/>
            <person name="Hill J."/>
            <person name="Bera J."/>
            <person name="Fadrosh D."/>
            <person name="Jin S."/>
            <person name="Johri S."/>
            <person name="Kim M."/>
            <person name="Overton L."/>
            <person name="Reardon M."/>
            <person name="Tsitrin T."/>
            <person name="Vuong H."/>
            <person name="Weaver B."/>
            <person name="Ciecko A."/>
            <person name="Tallon L."/>
            <person name="Jackson J."/>
            <person name="Pai G."/>
            <person name="Aken S.V."/>
            <person name="Utterback T."/>
            <person name="Reidmuller S."/>
            <person name="Feldblyum T."/>
            <person name="Hsiao J."/>
            <person name="Zismann V."/>
            <person name="Iobst S."/>
            <person name="de Vazeille A.R."/>
            <person name="Buell C.R."/>
            <person name="Ying K."/>
            <person name="Li Y."/>
            <person name="Lu T."/>
            <person name="Huang Y."/>
            <person name="Zhao Q."/>
            <person name="Feng Q."/>
            <person name="Zhang L."/>
            <person name="Zhu J."/>
            <person name="Weng Q."/>
            <person name="Mu J."/>
            <person name="Lu Y."/>
            <person name="Fan D."/>
            <person name="Liu Y."/>
            <person name="Guan J."/>
            <person name="Zhang Y."/>
            <person name="Yu S."/>
            <person name="Liu X."/>
            <person name="Zhang Y."/>
            <person name="Hong G."/>
            <person name="Han B."/>
            <person name="Choisne N."/>
            <person name="Demange N."/>
            <person name="Orjeda G."/>
            <person name="Samain S."/>
            <person name="Cattolico L."/>
            <person name="Pelletier E."/>
            <person name="Couloux A."/>
            <person name="Segurens B."/>
            <person name="Wincker P."/>
            <person name="D'Hont A."/>
            <person name="Scarpelli C."/>
            <person name="Weissenbach J."/>
            <person name="Salanoubat M."/>
            <person name="Quetier F."/>
            <person name="Yu Y."/>
            <person name="Kim H.R."/>
            <person name="Rambo T."/>
            <person name="Currie J."/>
            <person name="Collura K."/>
            <person name="Luo M."/>
            <person name="Yang T."/>
            <person name="Ammiraju J.S.S."/>
            <person name="Engler F."/>
            <person name="Soderlund C."/>
            <person name="Wing R.A."/>
            <person name="Palmer L.E."/>
            <person name="de la Bastide M."/>
            <person name="Spiegel L."/>
            <person name="Nascimento L."/>
            <person name="Zutavern T."/>
            <person name="O'Shaughnessy A."/>
            <person name="Dike S."/>
            <person name="Dedhia N."/>
            <person name="Preston R."/>
            <person name="Balija V."/>
            <person name="McCombie W.R."/>
            <person name="Chow T."/>
            <person name="Chen H."/>
            <person name="Chung M."/>
            <person name="Chen C."/>
            <person name="Shaw J."/>
            <person name="Wu H."/>
            <person name="Hsiao K."/>
            <person name="Chao Y."/>
            <person name="Chu M."/>
            <person name="Cheng C."/>
            <person name="Hour A."/>
            <person name="Lee P."/>
            <person name="Lin S."/>
            <person name="Lin Y."/>
            <person name="Liou J."/>
            <person name="Liu S."/>
            <person name="Hsing Y."/>
            <person name="Raghuvanshi S."/>
            <person name="Mohanty A."/>
            <person name="Bharti A.K."/>
            <person name="Gaur A."/>
            <person name="Gupta V."/>
            <person name="Kumar D."/>
            <person name="Ravi V."/>
            <person name="Vij S."/>
            <person name="Kapur A."/>
            <person name="Khurana P."/>
            <person name="Khurana P."/>
            <person name="Khurana J.P."/>
            <person name="Tyagi A.K."/>
            <person name="Gaikwad K."/>
            <person name="Singh A."/>
            <person name="Dalal V."/>
            <person name="Srivastava S."/>
            <person name="Dixit A."/>
            <person name="Pal A.K."/>
            <person name="Ghazi I.A."/>
            <person name="Yadav M."/>
            <person name="Pandit A."/>
            <person name="Bhargava A."/>
            <person name="Sureshbabu K."/>
            <person name="Batra K."/>
            <person name="Sharma T.R."/>
            <person name="Mohapatra T."/>
            <person name="Singh N.K."/>
            <person name="Messing J."/>
            <person name="Nelson A.B."/>
            <person name="Fuks G."/>
            <person name="Kavchok S."/>
            <person name="Keizer G."/>
            <person name="Linton E."/>
            <person name="Llaca V."/>
            <person name="Song R."/>
            <person name="Tanyolac B."/>
            <person name="Young S."/>
            <person name="Ho-Il K."/>
            <person name="Hahn J.H."/>
            <person name="Sangsakoo G."/>
            <person name="Vanavichit A."/>
            <person name="de Mattos Luiz.A.T."/>
            <person name="Zimmer P.D."/>
            <person name="Malone G."/>
            <person name="Dellagostin O."/>
            <person name="de Oliveira A.C."/>
            <person name="Bevan M."/>
            <person name="Bancroft I."/>
            <person name="Minx P."/>
            <person name="Cordum H."/>
            <person name="Wilson R."/>
            <person name="Cheng Z."/>
            <person name="Jin W."/>
            <person name="Jiang J."/>
            <person name="Leong S.A."/>
            <person name="Iwama H."/>
            <person name="Gojobori T."/>
            <person name="Itoh T."/>
            <person name="Niimura Y."/>
            <person name="Fujii Y."/>
            <person name="Habara T."/>
            <person name="Sakai H."/>
            <person name="Sato Y."/>
            <person name="Wilson G."/>
            <person name="Kumar K."/>
            <person name="McCouch S."/>
            <person name="Juretic N."/>
            <person name="Hoen D."/>
            <person name="Wright S."/>
            <person name="Bruskiewich R."/>
            <person name="Bureau T."/>
            <person name="Miyao A."/>
            <person name="Hirochika H."/>
            <person name="Nishikawa T."/>
            <person name="Kadowaki K."/>
            <person name="Sugiura M."/>
            <person name="Burr B."/>
            <person name="Sasaki T."/>
        </authorList>
    </citation>
    <scope>NUCLEOTIDE SEQUENCE [LARGE SCALE GENOMIC DNA]</scope>
    <source>
        <strain evidence="3">cv. Nipponbare</strain>
    </source>
</reference>
<dbReference type="Proteomes" id="UP000059680">
    <property type="component" value="Chromosome 4"/>
</dbReference>
<feature type="compositionally biased region" description="Basic residues" evidence="1">
    <location>
        <begin position="19"/>
        <end position="31"/>
    </location>
</feature>
<evidence type="ECO:0000313" key="2">
    <source>
        <dbReference type="EMBL" id="BAS91287.1"/>
    </source>
</evidence>
<dbReference type="Gramene" id="Os04t0643750-00">
    <property type="protein sequence ID" value="Os04t0643750-00"/>
    <property type="gene ID" value="Os04g0643750"/>
</dbReference>